<dbReference type="EMBL" id="CP003614">
    <property type="protein sequence ID" value="AFZ10245.1"/>
    <property type="molecule type" value="Genomic_DNA"/>
</dbReference>
<dbReference type="GO" id="GO:0016829">
    <property type="term" value="F:lyase activity"/>
    <property type="evidence" value="ECO:0007669"/>
    <property type="project" value="UniProtKB-UniRule"/>
</dbReference>
<evidence type="ECO:0000256" key="1">
    <source>
        <dbReference type="ARBA" id="ARBA00022596"/>
    </source>
</evidence>
<evidence type="ECO:0000256" key="2">
    <source>
        <dbReference type="HAMAP-Rule" id="MF_01074"/>
    </source>
</evidence>
<keyword evidence="5" id="KW-1185">Reference proteome</keyword>
<dbReference type="OrthoDB" id="9765625at2"/>
<dbReference type="STRING" id="179408.Osc7112_6053"/>
<dbReference type="Pfam" id="PF01969">
    <property type="entry name" value="Ni_insertion"/>
    <property type="match status" value="1"/>
</dbReference>
<dbReference type="PANTHER" id="PTHR36566:SF1">
    <property type="entry name" value="PYRIDINIUM-3,5-BISTHIOCARBOXYLIC ACID MONONUCLEOTIDE NICKEL INSERTION PROTEIN"/>
    <property type="match status" value="1"/>
</dbReference>
<dbReference type="eggNOG" id="COG1641">
    <property type="taxonomic scope" value="Bacteria"/>
</dbReference>
<dbReference type="NCBIfam" id="TIGR00299">
    <property type="entry name" value="nickel pincer cofactor biosynthesis protein LarC"/>
    <property type="match status" value="1"/>
</dbReference>
<dbReference type="RefSeq" id="WP_015179445.1">
    <property type="nucleotide sequence ID" value="NC_019729.1"/>
</dbReference>
<feature type="compositionally biased region" description="Basic and acidic residues" evidence="3">
    <location>
        <begin position="99"/>
        <end position="110"/>
    </location>
</feature>
<protein>
    <recommendedName>
        <fullName evidence="2">Putative nickel insertion protein</fullName>
    </recommendedName>
</protein>
<keyword evidence="1 2" id="KW-0533">Nickel</keyword>
<organism evidence="4 5">
    <name type="scientific">Phormidium nigroviride PCC 7112</name>
    <dbReference type="NCBI Taxonomy" id="179408"/>
    <lineage>
        <taxon>Bacteria</taxon>
        <taxon>Bacillati</taxon>
        <taxon>Cyanobacteriota</taxon>
        <taxon>Cyanophyceae</taxon>
        <taxon>Oscillatoriophycideae</taxon>
        <taxon>Oscillatoriales</taxon>
        <taxon>Oscillatoriaceae</taxon>
        <taxon>Phormidium</taxon>
    </lineage>
</organism>
<gene>
    <name evidence="4" type="ORF">Osc7112_6053</name>
</gene>
<sequence length="469" mass="51609">MNKIAYFDCPTGIAGDMCIGALLHAGVPLDYLIEKLNLLGISTEYQLRTELVHRNTQQATKFYVDLAADLWLKPENSATQLDPSETESPTFDARHHHHHGEEHSHSHGEADAEINHTHHRHLPEIKQIIVSAKLPPRVEAWSLAVFGKLAEAEGAVHGISASEVHFHEVGATDAIIDIVGTCLGLDWLDIDEFYFSAMPTGGGTVKAAHGKLAVPTPAVMRLWETHRVPVYSNGIDRELCTPTGTAIACTLAAGFGPPPPMQIQAIGLGAGSRMLAIPNILRLWIGEKSEGERGRVGEWESGRKTATNSPFPMPDAQCPMPNSIETITVLETQIDDLSPQAIGYVFDALFAAGALDVFTAPIVMKKSRLGVLLTAICHPEFEDACEAVIFRETTTLGIRRSTQQRTILHREIQTVQTEYGEVKIKVAKSGQTIVNVQPEYEDCAEIARLKNISWREVHRLALHSWYDRP</sequence>
<dbReference type="KEGG" id="oni:Osc7112_6053"/>
<dbReference type="PANTHER" id="PTHR36566">
    <property type="entry name" value="NICKEL INSERTION PROTEIN-RELATED"/>
    <property type="match status" value="1"/>
</dbReference>
<dbReference type="HOGENOM" id="CLU_028523_2_1_3"/>
<reference evidence="4 5" key="1">
    <citation type="submission" date="2012-05" db="EMBL/GenBank/DDBJ databases">
        <title>Finished chromosome of genome of Oscillatoria sp. PCC 7112.</title>
        <authorList>
            <consortium name="US DOE Joint Genome Institute"/>
            <person name="Gugger M."/>
            <person name="Coursin T."/>
            <person name="Rippka R."/>
            <person name="Tandeau De Marsac N."/>
            <person name="Huntemann M."/>
            <person name="Wei C.-L."/>
            <person name="Han J."/>
            <person name="Detter J.C."/>
            <person name="Han C."/>
            <person name="Tapia R."/>
            <person name="Davenport K."/>
            <person name="Daligault H."/>
            <person name="Erkkila T."/>
            <person name="Gu W."/>
            <person name="Munk A.C.C."/>
            <person name="Teshima H."/>
            <person name="Xu Y."/>
            <person name="Chain P."/>
            <person name="Chen A."/>
            <person name="Krypides N."/>
            <person name="Mavromatis K."/>
            <person name="Markowitz V."/>
            <person name="Szeto E."/>
            <person name="Ivanova N."/>
            <person name="Mikhailova N."/>
            <person name="Ovchinnikova G."/>
            <person name="Pagani I."/>
            <person name="Pati A."/>
            <person name="Goodwin L."/>
            <person name="Peters L."/>
            <person name="Pitluck S."/>
            <person name="Woyke T."/>
            <person name="Kerfeld C."/>
        </authorList>
    </citation>
    <scope>NUCLEOTIDE SEQUENCE [LARGE SCALE GENOMIC DNA]</scope>
    <source>
        <strain evidence="4 5">PCC 7112</strain>
    </source>
</reference>
<feature type="region of interest" description="Disordered" evidence="3">
    <location>
        <begin position="295"/>
        <end position="315"/>
    </location>
</feature>
<proteinExistence type="inferred from homology"/>
<dbReference type="PATRIC" id="fig|179408.3.peg.7540"/>
<dbReference type="GO" id="GO:0016151">
    <property type="term" value="F:nickel cation binding"/>
    <property type="evidence" value="ECO:0007669"/>
    <property type="project" value="UniProtKB-UniRule"/>
</dbReference>
<feature type="compositionally biased region" description="Polar residues" evidence="3">
    <location>
        <begin position="77"/>
        <end position="89"/>
    </location>
</feature>
<comment type="similarity">
    <text evidence="2">Belongs to the LarC family.</text>
</comment>
<evidence type="ECO:0000313" key="4">
    <source>
        <dbReference type="EMBL" id="AFZ10245.1"/>
    </source>
</evidence>
<dbReference type="Gene3D" id="3.10.20.300">
    <property type="entry name" value="mk0293 like domain"/>
    <property type="match status" value="1"/>
</dbReference>
<evidence type="ECO:0000313" key="5">
    <source>
        <dbReference type="Proteomes" id="UP000010478"/>
    </source>
</evidence>
<accession>K9VSN1</accession>
<name>K9VSN1_9CYAN</name>
<dbReference type="AlphaFoldDB" id="K9VSN1"/>
<keyword evidence="2" id="KW-0456">Lyase</keyword>
<feature type="region of interest" description="Disordered" evidence="3">
    <location>
        <begin position="77"/>
        <end position="110"/>
    </location>
</feature>
<dbReference type="Gene3D" id="3.30.70.1380">
    <property type="entry name" value="Transcriptional regulatory protein pf0864 domain like"/>
    <property type="match status" value="1"/>
</dbReference>
<dbReference type="HAMAP" id="MF_01074">
    <property type="entry name" value="LarC"/>
    <property type="match status" value="1"/>
</dbReference>
<dbReference type="InterPro" id="IPR002822">
    <property type="entry name" value="Ni_insertion"/>
</dbReference>
<evidence type="ECO:0000256" key="3">
    <source>
        <dbReference type="SAM" id="MobiDB-lite"/>
    </source>
</evidence>
<dbReference type="Proteomes" id="UP000010478">
    <property type="component" value="Chromosome"/>
</dbReference>